<proteinExistence type="inferred from homology"/>
<dbReference type="AlphaFoldDB" id="A0A1B3XSV6"/>
<dbReference type="InterPro" id="IPR051531">
    <property type="entry name" value="N-acetyltransferase"/>
</dbReference>
<protein>
    <recommendedName>
        <fullName evidence="4">N-acetyltransferase domain-containing protein</fullName>
    </recommendedName>
</protein>
<dbReference type="Proteomes" id="UP000077926">
    <property type="component" value="Chromosome"/>
</dbReference>
<evidence type="ECO:0000313" key="5">
    <source>
        <dbReference type="EMBL" id="AOH56297.1"/>
    </source>
</evidence>
<keyword evidence="1" id="KW-0808">Transferase</keyword>
<keyword evidence="6" id="KW-1185">Reference proteome</keyword>
<comment type="similarity">
    <text evidence="3">Belongs to the acetyltransferase family. RimJ subfamily.</text>
</comment>
<dbReference type="Pfam" id="PF13302">
    <property type="entry name" value="Acetyltransf_3"/>
    <property type="match status" value="1"/>
</dbReference>
<dbReference type="PROSITE" id="PS51186">
    <property type="entry name" value="GNAT"/>
    <property type="match status" value="1"/>
</dbReference>
<feature type="domain" description="N-acetyltransferase" evidence="4">
    <location>
        <begin position="3"/>
        <end position="169"/>
    </location>
</feature>
<accession>A0A1B3XSV6</accession>
<gene>
    <name evidence="5" type="ORF">ABE28_018180</name>
</gene>
<dbReference type="GO" id="GO:0005737">
    <property type="term" value="C:cytoplasm"/>
    <property type="evidence" value="ECO:0007669"/>
    <property type="project" value="TreeGrafter"/>
</dbReference>
<dbReference type="SUPFAM" id="SSF55729">
    <property type="entry name" value="Acyl-CoA N-acyltransferases (Nat)"/>
    <property type="match status" value="1"/>
</dbReference>
<dbReference type="Gene3D" id="3.40.630.30">
    <property type="match status" value="1"/>
</dbReference>
<name>A0A1B3XSV6_9BACI</name>
<dbReference type="STRING" id="264697.ABE28_018180"/>
<evidence type="ECO:0000313" key="6">
    <source>
        <dbReference type="Proteomes" id="UP000077926"/>
    </source>
</evidence>
<organism evidence="5 6">
    <name type="scientific">Peribacillus muralis</name>
    <dbReference type="NCBI Taxonomy" id="264697"/>
    <lineage>
        <taxon>Bacteria</taxon>
        <taxon>Bacillati</taxon>
        <taxon>Bacillota</taxon>
        <taxon>Bacilli</taxon>
        <taxon>Bacillales</taxon>
        <taxon>Bacillaceae</taxon>
        <taxon>Peribacillus</taxon>
    </lineage>
</organism>
<evidence type="ECO:0000256" key="2">
    <source>
        <dbReference type="ARBA" id="ARBA00023315"/>
    </source>
</evidence>
<dbReference type="EMBL" id="CP017080">
    <property type="protein sequence ID" value="AOH56297.1"/>
    <property type="molecule type" value="Genomic_DNA"/>
</dbReference>
<dbReference type="PANTHER" id="PTHR43792:SF8">
    <property type="entry name" value="[RIBOSOMAL PROTEIN US5]-ALANINE N-ACETYLTRANSFERASE"/>
    <property type="match status" value="1"/>
</dbReference>
<evidence type="ECO:0000259" key="4">
    <source>
        <dbReference type="PROSITE" id="PS51186"/>
    </source>
</evidence>
<dbReference type="InterPro" id="IPR016181">
    <property type="entry name" value="Acyl_CoA_acyltransferase"/>
</dbReference>
<dbReference type="RefSeq" id="WP_064465694.1">
    <property type="nucleotide sequence ID" value="NZ_JBCNGE010000001.1"/>
</dbReference>
<keyword evidence="2" id="KW-0012">Acyltransferase</keyword>
<dbReference type="InterPro" id="IPR000182">
    <property type="entry name" value="GNAT_dom"/>
</dbReference>
<dbReference type="OrthoDB" id="9801656at2"/>
<reference evidence="5 6" key="1">
    <citation type="submission" date="2016-08" db="EMBL/GenBank/DDBJ databases">
        <title>Complete genome sequence of Bacillus muralis G25-68, a strain with toxicity to nematodes.</title>
        <authorList>
            <person name="Zheng Z."/>
        </authorList>
    </citation>
    <scope>NUCLEOTIDE SEQUENCE [LARGE SCALE GENOMIC DNA]</scope>
    <source>
        <strain evidence="5 6">G25-68</strain>
    </source>
</reference>
<dbReference type="GO" id="GO:0008999">
    <property type="term" value="F:protein-N-terminal-alanine acetyltransferase activity"/>
    <property type="evidence" value="ECO:0007669"/>
    <property type="project" value="TreeGrafter"/>
</dbReference>
<evidence type="ECO:0000256" key="3">
    <source>
        <dbReference type="ARBA" id="ARBA00038502"/>
    </source>
</evidence>
<dbReference type="PANTHER" id="PTHR43792">
    <property type="entry name" value="GNAT FAMILY, PUTATIVE (AFU_ORTHOLOGUE AFUA_3G00765)-RELATED-RELATED"/>
    <property type="match status" value="1"/>
</dbReference>
<evidence type="ECO:0000256" key="1">
    <source>
        <dbReference type="ARBA" id="ARBA00022679"/>
    </source>
</evidence>
<dbReference type="KEGG" id="bmur:ABE28_018180"/>
<sequence length="169" mass="19279">MNVYIDKLNEEDAKELYIFECKNRAFFEQTIAGRGDDYYNVDTFEIRHRDLLKEQEDAACSCYLIKEDAGTIVGRINLVDINPILGTAHVGYRIGEAFTKKGIANEALQLLIKLAPEMKVNQLHAKTTNVNIASQKVLAKNGFERISVSEEMSEDTSQKITLYHYRKNL</sequence>